<evidence type="ECO:0000313" key="2">
    <source>
        <dbReference type="EMBL" id="RRT69609.1"/>
    </source>
</evidence>
<organism evidence="2 3">
    <name type="scientific">Ensete ventricosum</name>
    <name type="common">Abyssinian banana</name>
    <name type="synonym">Musa ensete</name>
    <dbReference type="NCBI Taxonomy" id="4639"/>
    <lineage>
        <taxon>Eukaryota</taxon>
        <taxon>Viridiplantae</taxon>
        <taxon>Streptophyta</taxon>
        <taxon>Embryophyta</taxon>
        <taxon>Tracheophyta</taxon>
        <taxon>Spermatophyta</taxon>
        <taxon>Magnoliopsida</taxon>
        <taxon>Liliopsida</taxon>
        <taxon>Zingiberales</taxon>
        <taxon>Musaceae</taxon>
        <taxon>Ensete</taxon>
    </lineage>
</organism>
<feature type="region of interest" description="Disordered" evidence="1">
    <location>
        <begin position="1"/>
        <end position="27"/>
    </location>
</feature>
<feature type="compositionally biased region" description="Polar residues" evidence="1">
    <location>
        <begin position="125"/>
        <end position="139"/>
    </location>
</feature>
<gene>
    <name evidence="2" type="ORF">B296_00031798</name>
</gene>
<comment type="caution">
    <text evidence="2">The sequence shown here is derived from an EMBL/GenBank/DDBJ whole genome shotgun (WGS) entry which is preliminary data.</text>
</comment>
<reference evidence="2 3" key="1">
    <citation type="journal article" date="2014" name="Agronomy (Basel)">
        <title>A Draft Genome Sequence for Ensete ventricosum, the Drought-Tolerant Tree Against Hunger.</title>
        <authorList>
            <person name="Harrison J."/>
            <person name="Moore K.A."/>
            <person name="Paszkiewicz K."/>
            <person name="Jones T."/>
            <person name="Grant M."/>
            <person name="Ambacheew D."/>
            <person name="Muzemil S."/>
            <person name="Studholme D.J."/>
        </authorList>
    </citation>
    <scope>NUCLEOTIDE SEQUENCE [LARGE SCALE GENOMIC DNA]</scope>
</reference>
<feature type="compositionally biased region" description="Basic residues" evidence="1">
    <location>
        <begin position="115"/>
        <end position="124"/>
    </location>
</feature>
<dbReference type="EMBL" id="AMZH03004291">
    <property type="protein sequence ID" value="RRT69609.1"/>
    <property type="molecule type" value="Genomic_DNA"/>
</dbReference>
<feature type="region of interest" description="Disordered" evidence="1">
    <location>
        <begin position="87"/>
        <end position="174"/>
    </location>
</feature>
<dbReference type="AlphaFoldDB" id="A0A427A011"/>
<name>A0A427A011_ENSVE</name>
<sequence>MERRRDRQGEKPIFIVGKRNRERHDNKQLERKVSASPLRNETVTFSHHNETETPFSLFLAFRHLSVSLIIPVRNRYDDKTAAMTLCGTRRDDAPSSTCPVTAGRGAEPVAGPTRDRRRGPRSHRQFPSSARSRVSEPQQPSDPPKATVHRTARRGARHRRRAEANLIKQGNKRQQRWGRLMAFDHTGKEGRVNFPCHVSIRYTRKERRLIEGFHRGNGKK</sequence>
<dbReference type="Proteomes" id="UP000287651">
    <property type="component" value="Unassembled WGS sequence"/>
</dbReference>
<feature type="compositionally biased region" description="Basic residues" evidence="1">
    <location>
        <begin position="147"/>
        <end position="161"/>
    </location>
</feature>
<evidence type="ECO:0000313" key="3">
    <source>
        <dbReference type="Proteomes" id="UP000287651"/>
    </source>
</evidence>
<proteinExistence type="predicted"/>
<accession>A0A427A011</accession>
<feature type="compositionally biased region" description="Basic and acidic residues" evidence="1">
    <location>
        <begin position="1"/>
        <end position="10"/>
    </location>
</feature>
<evidence type="ECO:0000256" key="1">
    <source>
        <dbReference type="SAM" id="MobiDB-lite"/>
    </source>
</evidence>
<protein>
    <submittedName>
        <fullName evidence="2">Uncharacterized protein</fullName>
    </submittedName>
</protein>